<dbReference type="OrthoDB" id="8546610at2"/>
<evidence type="ECO:0000256" key="1">
    <source>
        <dbReference type="SAM" id="SignalP"/>
    </source>
</evidence>
<dbReference type="KEGG" id="vta:A3098"/>
<dbReference type="AlphaFoldDB" id="A0A2N8ZGN1"/>
<evidence type="ECO:0000313" key="4">
    <source>
        <dbReference type="Proteomes" id="UP000235828"/>
    </source>
</evidence>
<keyword evidence="4" id="KW-1185">Reference proteome</keyword>
<dbReference type="EMBL" id="LT960611">
    <property type="protein sequence ID" value="SON51064.1"/>
    <property type="molecule type" value="Genomic_DNA"/>
</dbReference>
<feature type="signal peptide" evidence="1">
    <location>
        <begin position="1"/>
        <end position="23"/>
    </location>
</feature>
<evidence type="ECO:0000313" key="3">
    <source>
        <dbReference type="EMBL" id="SON51064.1"/>
    </source>
</evidence>
<dbReference type="RefSeq" id="WP_102523449.1">
    <property type="nucleotide sequence ID" value="NZ_LT960611.1"/>
</dbReference>
<dbReference type="InterPro" id="IPR021109">
    <property type="entry name" value="Peptidase_aspartic_dom_sf"/>
</dbReference>
<gene>
    <name evidence="3" type="ORF">VTAP4600_A3098</name>
</gene>
<proteinExistence type="predicted"/>
<dbReference type="InterPro" id="IPR008503">
    <property type="entry name" value="Asp_endopeptidase"/>
</dbReference>
<sequence length="625" mass="69769">MKKTSVLLAIMAATSFYSPLSMASDSFTTQSPAYTLDNKIVLGRLENVYFSGIEGVSSVPFMGKIDTGADTTSIHADNIHVESTNPKYKGLTDLALMKQIVEDLGAFEEGSEWRMPYDTAPSRDIRGLVHFTLHHPHTDELIKVTRPLARMSVIRSRSSSEPMYRPVVSMPLTIAGRTIETDVNLTDRSHFSAPILVGKSLLKQQAWVFAGYDYLQEQPTAQIIGRDEDVTIEDLHMNASFSLANRYSNLHAENIKISHKDKQVSFDLVGKDGEKKPLDLPLIRMLKVSGEERPLVYVPVTFNQDEERYLLVYLNDRSDSNSQLRVGQDSLSQFFMLDASKSGTSSTQSVEQRMKKNPPLILSPKEHLAVDGVRVVAEPSLVTNTPLLKVSSFKVTAQKGRDDVTYTFTDNQGEDHEVTKPLVKTLTVGDDVRPVVEGEVELAGKSQTIEFGLEVLDDKEGDEVEFVIGRAMLEDNVLINTRADHLLDAEPLFRAGYIENAIVAGLTFPVKLDTGADVSSMNALNIKRFEKDGKSMVSFTYQNDLGQKKQMTREVVDEMRVRARKGEKAMPRPVVEMSVKIGDLEQTVRVNLQDRSRFHYSMILGKNFLKHGAVVSSDEKFLLGE</sequence>
<feature type="domain" description="Retropepsin-like aspartic endopeptidase" evidence="2">
    <location>
        <begin position="129"/>
        <end position="217"/>
    </location>
</feature>
<keyword evidence="1" id="KW-0732">Signal</keyword>
<accession>A0A2N8ZGN1</accession>
<organism evidence="3 4">
    <name type="scientific">Vibrio tapetis subsp. tapetis</name>
    <dbReference type="NCBI Taxonomy" id="1671868"/>
    <lineage>
        <taxon>Bacteria</taxon>
        <taxon>Pseudomonadati</taxon>
        <taxon>Pseudomonadota</taxon>
        <taxon>Gammaproteobacteria</taxon>
        <taxon>Vibrionales</taxon>
        <taxon>Vibrionaceae</taxon>
        <taxon>Vibrio</taxon>
    </lineage>
</organism>
<feature type="domain" description="Retropepsin-like aspartic endopeptidase" evidence="2">
    <location>
        <begin position="504"/>
        <end position="621"/>
    </location>
</feature>
<evidence type="ECO:0000259" key="2">
    <source>
        <dbReference type="Pfam" id="PF05618"/>
    </source>
</evidence>
<dbReference type="PANTHER" id="PTHR38037">
    <property type="entry name" value="ZN_PROTEASE DOMAIN-CONTAINING PROTEIN"/>
    <property type="match status" value="1"/>
</dbReference>
<dbReference type="Pfam" id="PF05618">
    <property type="entry name" value="Zn_protease"/>
    <property type="match status" value="2"/>
</dbReference>
<reference evidence="3 4" key="1">
    <citation type="submission" date="2017-10" db="EMBL/GenBank/DDBJ databases">
        <authorList>
            <person name="Banno H."/>
            <person name="Chua N.-H."/>
        </authorList>
    </citation>
    <scope>NUCLEOTIDE SEQUENCE [LARGE SCALE GENOMIC DNA]</scope>
    <source>
        <strain evidence="3">Vibrio tapetis CECT4600</strain>
    </source>
</reference>
<dbReference type="PANTHER" id="PTHR38037:SF2">
    <property type="entry name" value="ATP-DEPENDENT ZINC PROTEASE DOMAIN-CONTAINING PROTEIN-RELATED"/>
    <property type="match status" value="1"/>
</dbReference>
<dbReference type="SUPFAM" id="SSF50630">
    <property type="entry name" value="Acid proteases"/>
    <property type="match status" value="4"/>
</dbReference>
<protein>
    <recommendedName>
        <fullName evidence="2">Retropepsin-like aspartic endopeptidase domain-containing protein</fullName>
    </recommendedName>
</protein>
<dbReference type="Proteomes" id="UP000235828">
    <property type="component" value="Chromosome A"/>
</dbReference>
<feature type="chain" id="PRO_5014873503" description="Retropepsin-like aspartic endopeptidase domain-containing protein" evidence="1">
    <location>
        <begin position="24"/>
        <end position="625"/>
    </location>
</feature>
<name>A0A2N8ZGN1_9VIBR</name>
<dbReference type="Gene3D" id="2.40.70.10">
    <property type="entry name" value="Acid Proteases"/>
    <property type="match status" value="4"/>
</dbReference>